<comment type="caution">
    <text evidence="8">The sequence shown here is derived from an EMBL/GenBank/DDBJ whole genome shotgun (WGS) entry which is preliminary data.</text>
</comment>
<reference evidence="8 9" key="1">
    <citation type="submission" date="2015-11" db="EMBL/GenBank/DDBJ databases">
        <title>Expanding the genomic diversity of Burkholderia species for the development of highly accurate diagnostics.</title>
        <authorList>
            <person name="Sahl J."/>
            <person name="Keim P."/>
            <person name="Wagner D."/>
        </authorList>
    </citation>
    <scope>NUCLEOTIDE SEQUENCE [LARGE SCALE GENOMIC DNA]</scope>
    <source>
        <strain evidence="8 9">MSMB2036</strain>
    </source>
</reference>
<dbReference type="InterPro" id="IPR009000">
    <property type="entry name" value="Transl_B-barrel_sf"/>
</dbReference>
<dbReference type="PRINTS" id="PR00315">
    <property type="entry name" value="ELONGATNFCT"/>
</dbReference>
<dbReference type="CDD" id="cd04095">
    <property type="entry name" value="CysN_NoDQ_III"/>
    <property type="match status" value="1"/>
</dbReference>
<dbReference type="FunFam" id="3.40.50.300:FF:000119">
    <property type="entry name" value="Sulfate adenylyltransferase subunit 1"/>
    <property type="match status" value="1"/>
</dbReference>
<accession>A0A103RD05</accession>
<dbReference type="InterPro" id="IPR027417">
    <property type="entry name" value="P-loop_NTPase"/>
</dbReference>
<dbReference type="InterPro" id="IPR044139">
    <property type="entry name" value="CysN_NoDQ_III"/>
</dbReference>
<dbReference type="PROSITE" id="PS51722">
    <property type="entry name" value="G_TR_2"/>
    <property type="match status" value="1"/>
</dbReference>
<dbReference type="AlphaFoldDB" id="A0A103RD05"/>
<evidence type="ECO:0000256" key="4">
    <source>
        <dbReference type="ARBA" id="ARBA00022741"/>
    </source>
</evidence>
<dbReference type="EC" id="2.7.7.4" evidence="1"/>
<dbReference type="InterPro" id="IPR054696">
    <property type="entry name" value="GTP-eEF1A_C"/>
</dbReference>
<organism evidence="8 9">
    <name type="scientific">Burkholderia ubonensis</name>
    <dbReference type="NCBI Taxonomy" id="101571"/>
    <lineage>
        <taxon>Bacteria</taxon>
        <taxon>Pseudomonadati</taxon>
        <taxon>Pseudomonadota</taxon>
        <taxon>Betaproteobacteria</taxon>
        <taxon>Burkholderiales</taxon>
        <taxon>Burkholderiaceae</taxon>
        <taxon>Burkholderia</taxon>
        <taxon>Burkholderia cepacia complex</taxon>
    </lineage>
</organism>
<dbReference type="Proteomes" id="UP000064029">
    <property type="component" value="Unassembled WGS sequence"/>
</dbReference>
<dbReference type="GO" id="GO:0003924">
    <property type="term" value="F:GTPase activity"/>
    <property type="evidence" value="ECO:0007669"/>
    <property type="project" value="InterPro"/>
</dbReference>
<evidence type="ECO:0000313" key="9">
    <source>
        <dbReference type="Proteomes" id="UP000064029"/>
    </source>
</evidence>
<dbReference type="CDD" id="cd04166">
    <property type="entry name" value="CysN_ATPS"/>
    <property type="match status" value="1"/>
</dbReference>
<dbReference type="InterPro" id="IPR011779">
    <property type="entry name" value="SO4_adenylTrfase_lsu"/>
</dbReference>
<dbReference type="Pfam" id="PF22594">
    <property type="entry name" value="GTP-eEF1A_C"/>
    <property type="match status" value="1"/>
</dbReference>
<dbReference type="RefSeq" id="WP_059752592.1">
    <property type="nucleotide sequence ID" value="NZ_CP013414.1"/>
</dbReference>
<evidence type="ECO:0000256" key="2">
    <source>
        <dbReference type="ARBA" id="ARBA00022679"/>
    </source>
</evidence>
<evidence type="ECO:0000256" key="3">
    <source>
        <dbReference type="ARBA" id="ARBA00022695"/>
    </source>
</evidence>
<dbReference type="SUPFAM" id="SSF50447">
    <property type="entry name" value="Translation proteins"/>
    <property type="match status" value="1"/>
</dbReference>
<keyword evidence="4" id="KW-0547">Nucleotide-binding</keyword>
<dbReference type="InterPro" id="IPR031157">
    <property type="entry name" value="G_TR_CS"/>
</dbReference>
<dbReference type="Pfam" id="PF00009">
    <property type="entry name" value="GTP_EFTU"/>
    <property type="match status" value="1"/>
</dbReference>
<name>A0A103RD05_9BURK</name>
<dbReference type="SUPFAM" id="SSF52540">
    <property type="entry name" value="P-loop containing nucleoside triphosphate hydrolases"/>
    <property type="match status" value="1"/>
</dbReference>
<sequence length="438" mass="47397">MSIIGNNEDLGVLRFITAGSVDDGKSTLIGRLLYDSKAVLSDQLSALSRAKNKRTVGDELDLALLTDGLEAEREQGITIDVAYRYFATAKRKFIIADTPGHEQYTRNMVTGASTAHAAIILIDATRVTVENGVAELLPQTKRHSAIVKLLALQHVIVAINKMDLVDYSEARFNEIRDAYVALAQQLGLADVRFVPVSALKGDNIVGASERMPWYAGEPLLDVLESLPVETQAHDALRFPVQWVARQDGSSADDFRGYMGRLESGEVKVGDEIVVLPSNRSATVAEIIGPVPGGTAAVDQAFAGQTVTIRLAQDVDVSRGDMFVAVAQTVAPAKKLEADLCWFDEAPLSPQRKYLLKQTTSTVFAKIGAVKQVLDVHTLSHATDRHELKMNDIGRVALTLQKPIVCDTYDAHPGTGAFVLIDEATHHTVAAGMIRAFSA</sequence>
<feature type="domain" description="Tr-type G" evidence="7">
    <location>
        <begin position="10"/>
        <end position="232"/>
    </location>
</feature>
<evidence type="ECO:0000256" key="5">
    <source>
        <dbReference type="ARBA" id="ARBA00022840"/>
    </source>
</evidence>
<keyword evidence="6" id="KW-0342">GTP-binding</keyword>
<dbReference type="InterPro" id="IPR044138">
    <property type="entry name" value="CysN_II"/>
</dbReference>
<gene>
    <name evidence="8" type="ORF">WJ33_26700</name>
</gene>
<dbReference type="InterPro" id="IPR009001">
    <property type="entry name" value="Transl_elong_EF1A/Init_IF2_C"/>
</dbReference>
<dbReference type="SUPFAM" id="SSF50465">
    <property type="entry name" value="EF-Tu/eEF-1alpha/eIF2-gamma C-terminal domain"/>
    <property type="match status" value="1"/>
</dbReference>
<keyword evidence="5" id="KW-0067">ATP-binding</keyword>
<evidence type="ECO:0000259" key="7">
    <source>
        <dbReference type="PROSITE" id="PS51722"/>
    </source>
</evidence>
<dbReference type="GO" id="GO:0005525">
    <property type="term" value="F:GTP binding"/>
    <property type="evidence" value="ECO:0007669"/>
    <property type="project" value="UniProtKB-KW"/>
</dbReference>
<evidence type="ECO:0000256" key="1">
    <source>
        <dbReference type="ARBA" id="ARBA00012391"/>
    </source>
</evidence>
<dbReference type="NCBIfam" id="TIGR02034">
    <property type="entry name" value="CysN"/>
    <property type="match status" value="1"/>
</dbReference>
<dbReference type="PROSITE" id="PS00301">
    <property type="entry name" value="G_TR_1"/>
    <property type="match status" value="1"/>
</dbReference>
<evidence type="ECO:0000313" key="8">
    <source>
        <dbReference type="EMBL" id="KVG65503.1"/>
    </source>
</evidence>
<proteinExistence type="predicted"/>
<keyword evidence="3 8" id="KW-0548">Nucleotidyltransferase</keyword>
<dbReference type="Gene3D" id="3.40.50.300">
    <property type="entry name" value="P-loop containing nucleotide triphosphate hydrolases"/>
    <property type="match status" value="1"/>
</dbReference>
<dbReference type="GO" id="GO:0004781">
    <property type="term" value="F:sulfate adenylyltransferase (ATP) activity"/>
    <property type="evidence" value="ECO:0007669"/>
    <property type="project" value="UniProtKB-EC"/>
</dbReference>
<dbReference type="InterPro" id="IPR000795">
    <property type="entry name" value="T_Tr_GTP-bd_dom"/>
</dbReference>
<evidence type="ECO:0000256" key="6">
    <source>
        <dbReference type="ARBA" id="ARBA00023134"/>
    </source>
</evidence>
<keyword evidence="2 8" id="KW-0808">Transferase</keyword>
<dbReference type="InterPro" id="IPR050100">
    <property type="entry name" value="TRAFAC_GTPase_members"/>
</dbReference>
<dbReference type="Gene3D" id="2.40.30.10">
    <property type="entry name" value="Translation factors"/>
    <property type="match status" value="2"/>
</dbReference>
<dbReference type="GO" id="GO:0006790">
    <property type="term" value="P:sulfur compound metabolic process"/>
    <property type="evidence" value="ECO:0007669"/>
    <property type="project" value="InterPro"/>
</dbReference>
<dbReference type="PANTHER" id="PTHR23115">
    <property type="entry name" value="TRANSLATION FACTOR"/>
    <property type="match status" value="1"/>
</dbReference>
<dbReference type="InterPro" id="IPR041757">
    <property type="entry name" value="CysN_GTP-bd"/>
</dbReference>
<dbReference type="EMBL" id="LOXM01000141">
    <property type="protein sequence ID" value="KVG65503.1"/>
    <property type="molecule type" value="Genomic_DNA"/>
</dbReference>
<protein>
    <recommendedName>
        <fullName evidence="1">sulfate adenylyltransferase</fullName>
        <ecNumber evidence="1">2.7.7.4</ecNumber>
    </recommendedName>
</protein>
<dbReference type="OrthoDB" id="9804504at2"/>
<dbReference type="GO" id="GO:0005524">
    <property type="term" value="F:ATP binding"/>
    <property type="evidence" value="ECO:0007669"/>
    <property type="project" value="UniProtKB-KW"/>
</dbReference>
<dbReference type="CDD" id="cd03695">
    <property type="entry name" value="CysN_NodQ_II"/>
    <property type="match status" value="1"/>
</dbReference>